<evidence type="ECO:0000313" key="4">
    <source>
        <dbReference type="Proteomes" id="UP001602245"/>
    </source>
</evidence>
<dbReference type="PROSITE" id="PS50902">
    <property type="entry name" value="FLAVODOXIN_LIKE"/>
    <property type="match status" value="1"/>
</dbReference>
<protein>
    <submittedName>
        <fullName evidence="3">Flavodoxin family protein</fullName>
    </submittedName>
</protein>
<sequence length="160" mass="16651">MKALIVYESMFGNTAEIARAVADGLAGTYEVTLADAASDPSPDGVDLLVVGGPTHAFGMSRPSSRAEAAKQGSAHTGGGLREYLDASPALRGVAAATFDTRIDTRYPTGSAARKAQRRLRKLGCRLVAPAESFRVTGTEGPLLDGETDRARKWATTLGAA</sequence>
<name>A0ABW6WAL6_9ACTN</name>
<dbReference type="EMBL" id="JBIAZU010000002">
    <property type="protein sequence ID" value="MFF5290352.1"/>
    <property type="molecule type" value="Genomic_DNA"/>
</dbReference>
<keyword evidence="4" id="KW-1185">Reference proteome</keyword>
<dbReference type="Gene3D" id="3.40.50.360">
    <property type="match status" value="1"/>
</dbReference>
<comment type="caution">
    <text evidence="3">The sequence shown here is derived from an EMBL/GenBank/DDBJ whole genome shotgun (WGS) entry which is preliminary data.</text>
</comment>
<dbReference type="InterPro" id="IPR001226">
    <property type="entry name" value="Flavodoxin_CS"/>
</dbReference>
<feature type="region of interest" description="Disordered" evidence="1">
    <location>
        <begin position="59"/>
        <end position="78"/>
    </location>
</feature>
<dbReference type="SUPFAM" id="SSF52218">
    <property type="entry name" value="Flavoproteins"/>
    <property type="match status" value="1"/>
</dbReference>
<accession>A0ABW6WAL6</accession>
<dbReference type="Proteomes" id="UP001602245">
    <property type="component" value="Unassembled WGS sequence"/>
</dbReference>
<dbReference type="InterPro" id="IPR029039">
    <property type="entry name" value="Flavoprotein-like_sf"/>
</dbReference>
<evidence type="ECO:0000259" key="2">
    <source>
        <dbReference type="PROSITE" id="PS50902"/>
    </source>
</evidence>
<dbReference type="RefSeq" id="WP_020510658.1">
    <property type="nucleotide sequence ID" value="NZ_JBIAZU010000002.1"/>
</dbReference>
<organism evidence="3 4">
    <name type="scientific">Paractinoplanes globisporus</name>
    <dbReference type="NCBI Taxonomy" id="113565"/>
    <lineage>
        <taxon>Bacteria</taxon>
        <taxon>Bacillati</taxon>
        <taxon>Actinomycetota</taxon>
        <taxon>Actinomycetes</taxon>
        <taxon>Micromonosporales</taxon>
        <taxon>Micromonosporaceae</taxon>
        <taxon>Paractinoplanes</taxon>
    </lineage>
</organism>
<proteinExistence type="predicted"/>
<evidence type="ECO:0000313" key="3">
    <source>
        <dbReference type="EMBL" id="MFF5290352.1"/>
    </source>
</evidence>
<feature type="domain" description="Flavodoxin-like" evidence="2">
    <location>
        <begin position="3"/>
        <end position="158"/>
    </location>
</feature>
<reference evidence="3 4" key="1">
    <citation type="submission" date="2024-10" db="EMBL/GenBank/DDBJ databases">
        <title>The Natural Products Discovery Center: Release of the First 8490 Sequenced Strains for Exploring Actinobacteria Biosynthetic Diversity.</title>
        <authorList>
            <person name="Kalkreuter E."/>
            <person name="Kautsar S.A."/>
            <person name="Yang D."/>
            <person name="Bader C.D."/>
            <person name="Teijaro C.N."/>
            <person name="Fluegel L."/>
            <person name="Davis C.M."/>
            <person name="Simpson J.R."/>
            <person name="Lauterbach L."/>
            <person name="Steele A.D."/>
            <person name="Gui C."/>
            <person name="Meng S."/>
            <person name="Li G."/>
            <person name="Viehrig K."/>
            <person name="Ye F."/>
            <person name="Su P."/>
            <person name="Kiefer A.F."/>
            <person name="Nichols A."/>
            <person name="Cepeda A.J."/>
            <person name="Yan W."/>
            <person name="Fan B."/>
            <person name="Jiang Y."/>
            <person name="Adhikari A."/>
            <person name="Zheng C.-J."/>
            <person name="Schuster L."/>
            <person name="Cowan T.M."/>
            <person name="Smanski M.J."/>
            <person name="Chevrette M.G."/>
            <person name="De Carvalho L.P.S."/>
            <person name="Shen B."/>
        </authorList>
    </citation>
    <scope>NUCLEOTIDE SEQUENCE [LARGE SCALE GENOMIC DNA]</scope>
    <source>
        <strain evidence="3 4">NPDC000087</strain>
    </source>
</reference>
<dbReference type="InterPro" id="IPR008254">
    <property type="entry name" value="Flavodoxin/NO_synth"/>
</dbReference>
<evidence type="ECO:0000256" key="1">
    <source>
        <dbReference type="SAM" id="MobiDB-lite"/>
    </source>
</evidence>
<gene>
    <name evidence="3" type="ORF">ACFY35_12970</name>
</gene>
<dbReference type="Pfam" id="PF00258">
    <property type="entry name" value="Flavodoxin_1"/>
    <property type="match status" value="1"/>
</dbReference>
<dbReference type="PROSITE" id="PS00201">
    <property type="entry name" value="FLAVODOXIN"/>
    <property type="match status" value="1"/>
</dbReference>